<protein>
    <recommendedName>
        <fullName evidence="5">Ubiquitin-like protease family profile domain-containing protein</fullName>
    </recommendedName>
</protein>
<evidence type="ECO:0000313" key="6">
    <source>
        <dbReference type="EMBL" id="KDN60688.1"/>
    </source>
</evidence>
<organism evidence="6 7">
    <name type="scientific">Colletotrichum sublineola</name>
    <name type="common">Sorghum anthracnose fungus</name>
    <dbReference type="NCBI Taxonomy" id="1173701"/>
    <lineage>
        <taxon>Eukaryota</taxon>
        <taxon>Fungi</taxon>
        <taxon>Dikarya</taxon>
        <taxon>Ascomycota</taxon>
        <taxon>Pezizomycotina</taxon>
        <taxon>Sordariomycetes</taxon>
        <taxon>Hypocreomycetidae</taxon>
        <taxon>Glomerellales</taxon>
        <taxon>Glomerellaceae</taxon>
        <taxon>Colletotrichum</taxon>
        <taxon>Colletotrichum graminicola species complex</taxon>
    </lineage>
</organism>
<accession>A0A066WV03</accession>
<comment type="caution">
    <text evidence="6">The sequence shown here is derived from an EMBL/GenBank/DDBJ whole genome shotgun (WGS) entry which is preliminary data.</text>
</comment>
<evidence type="ECO:0000256" key="2">
    <source>
        <dbReference type="ARBA" id="ARBA00022670"/>
    </source>
</evidence>
<dbReference type="PROSITE" id="PS50600">
    <property type="entry name" value="ULP_PROTEASE"/>
    <property type="match status" value="1"/>
</dbReference>
<comment type="similarity">
    <text evidence="1">Belongs to the peptidase C48 family.</text>
</comment>
<dbReference type="InterPro" id="IPR003653">
    <property type="entry name" value="Peptidase_C48_C"/>
</dbReference>
<keyword evidence="7" id="KW-1185">Reference proteome</keyword>
<dbReference type="Proteomes" id="UP000027238">
    <property type="component" value="Unassembled WGS sequence"/>
</dbReference>
<evidence type="ECO:0000259" key="5">
    <source>
        <dbReference type="PROSITE" id="PS50600"/>
    </source>
</evidence>
<dbReference type="EMBL" id="JMSE01001482">
    <property type="protein sequence ID" value="KDN60688.1"/>
    <property type="molecule type" value="Genomic_DNA"/>
</dbReference>
<reference evidence="7" key="1">
    <citation type="journal article" date="2014" name="Genome Announc.">
        <title>Draft genome sequence of Colletotrichum sublineola, a destructive pathogen of cultivated sorghum.</title>
        <authorList>
            <person name="Baroncelli R."/>
            <person name="Sanz-Martin J.M."/>
            <person name="Rech G.E."/>
            <person name="Sukno S.A."/>
            <person name="Thon M.R."/>
        </authorList>
    </citation>
    <scope>NUCLEOTIDE SEQUENCE [LARGE SCALE GENOMIC DNA]</scope>
    <source>
        <strain evidence="7">TX430BB</strain>
    </source>
</reference>
<evidence type="ECO:0000256" key="1">
    <source>
        <dbReference type="ARBA" id="ARBA00005234"/>
    </source>
</evidence>
<dbReference type="GO" id="GO:0019783">
    <property type="term" value="F:ubiquitin-like protein peptidase activity"/>
    <property type="evidence" value="ECO:0007669"/>
    <property type="project" value="UniProtKB-ARBA"/>
</dbReference>
<dbReference type="InterPro" id="IPR038765">
    <property type="entry name" value="Papain-like_cys_pep_sf"/>
</dbReference>
<dbReference type="HOGENOM" id="CLU_1053799_0_0_1"/>
<dbReference type="SUPFAM" id="SSF54001">
    <property type="entry name" value="Cysteine proteinases"/>
    <property type="match status" value="1"/>
</dbReference>
<feature type="region of interest" description="Disordered" evidence="4">
    <location>
        <begin position="1"/>
        <end position="43"/>
    </location>
</feature>
<dbReference type="Pfam" id="PF02902">
    <property type="entry name" value="Peptidase_C48"/>
    <property type="match status" value="1"/>
</dbReference>
<evidence type="ECO:0000256" key="3">
    <source>
        <dbReference type="ARBA" id="ARBA00022801"/>
    </source>
</evidence>
<feature type="domain" description="Ubiquitin-like protease family profile" evidence="5">
    <location>
        <begin position="78"/>
        <end position="232"/>
    </location>
</feature>
<gene>
    <name evidence="6" type="ORF">CSUB01_04096</name>
</gene>
<dbReference type="AlphaFoldDB" id="A0A066WV03"/>
<keyword evidence="2" id="KW-0645">Protease</keyword>
<dbReference type="GO" id="GO:0008234">
    <property type="term" value="F:cysteine-type peptidase activity"/>
    <property type="evidence" value="ECO:0007669"/>
    <property type="project" value="InterPro"/>
</dbReference>
<dbReference type="Gene3D" id="3.40.395.10">
    <property type="entry name" value="Adenoviral Proteinase, Chain A"/>
    <property type="match status" value="1"/>
</dbReference>
<dbReference type="STRING" id="1173701.A0A066WV03"/>
<sequence length="264" mass="29403">MVGCRKNKCAASRQSSDKKEQGLPAKAVVHDTSFPKSPAPQSKAESLSLLTVELPVSSLDAVEPAPLKTRADASQGIRISSEGHIASLRPLEPREFLDDVVMMTVSKILANRDDRFEVVDTLIINYVSQGVEIPDWFRQYHEVLWGRPNVLIPWCYRSHWVLFRYTSGGQVTYYDSMPGHIPLAIAESVINRYLDAALRPETPRSTMVVADGPVQSNGFDCGLFVLRYVDMLTNSRVDSPVLPSLQESELRGHYPAVFLSASRN</sequence>
<evidence type="ECO:0000313" key="7">
    <source>
        <dbReference type="Proteomes" id="UP000027238"/>
    </source>
</evidence>
<keyword evidence="3" id="KW-0378">Hydrolase</keyword>
<proteinExistence type="inferred from homology"/>
<dbReference type="OMA" id="PISRECP"/>
<name>A0A066WV03_COLSU</name>
<evidence type="ECO:0000256" key="4">
    <source>
        <dbReference type="SAM" id="MobiDB-lite"/>
    </source>
</evidence>
<dbReference type="GO" id="GO:0006508">
    <property type="term" value="P:proteolysis"/>
    <property type="evidence" value="ECO:0007669"/>
    <property type="project" value="UniProtKB-KW"/>
</dbReference>
<dbReference type="OrthoDB" id="5065855at2759"/>